<feature type="chain" id="PRO_5002672828" evidence="3">
    <location>
        <begin position="19"/>
        <end position="212"/>
    </location>
</feature>
<dbReference type="CDD" id="cd01062">
    <property type="entry name" value="RNase_T2_prok"/>
    <property type="match status" value="1"/>
</dbReference>
<evidence type="ECO:0000313" key="4">
    <source>
        <dbReference type="EMBL" id="CAM75245.1"/>
    </source>
</evidence>
<dbReference type="InterPro" id="IPR036430">
    <property type="entry name" value="RNase_T2-like_sf"/>
</dbReference>
<protein>
    <submittedName>
        <fullName evidence="4">Ribonuclease T2 family protein</fullName>
    </submittedName>
</protein>
<dbReference type="PROSITE" id="PS00530">
    <property type="entry name" value="RNASE_T2_1"/>
    <property type="match status" value="1"/>
</dbReference>
<proteinExistence type="inferred from homology"/>
<evidence type="ECO:0000256" key="2">
    <source>
        <dbReference type="RuleBase" id="RU004328"/>
    </source>
</evidence>
<dbReference type="AlphaFoldDB" id="A4TX88"/>
<dbReference type="PANTHER" id="PTHR11240:SF22">
    <property type="entry name" value="RIBONUCLEASE T2"/>
    <property type="match status" value="1"/>
</dbReference>
<dbReference type="InterPro" id="IPR001568">
    <property type="entry name" value="RNase_T2-like"/>
</dbReference>
<sequence length="212" mass="23078">MRLLLIALLCVASVPAWAQKAGTPGKFDHYVLALSWSPTYCAGRSGRQDADQCGGPRQYGFVVHGLWPQYADGGYPAECAAETKPVPDEVASATLPVMPSRKLIEHEWKRHGTCDGGKPADYFAKTREAFAAIRIPGEFNAPKAPLQLEPEQVEALFAKVNPGLGSERMAVVCRGRYAAEVRVCLDKSLKFTDCGKSARDRCAGQVLFPPLR</sequence>
<dbReference type="InterPro" id="IPR018188">
    <property type="entry name" value="RNase_T2_His_AS_1"/>
</dbReference>
<evidence type="ECO:0000256" key="1">
    <source>
        <dbReference type="ARBA" id="ARBA00007469"/>
    </source>
</evidence>
<dbReference type="GO" id="GO:0033897">
    <property type="term" value="F:ribonuclease T2 activity"/>
    <property type="evidence" value="ECO:0007669"/>
    <property type="project" value="InterPro"/>
</dbReference>
<dbReference type="GO" id="GO:0003723">
    <property type="term" value="F:RNA binding"/>
    <property type="evidence" value="ECO:0007669"/>
    <property type="project" value="InterPro"/>
</dbReference>
<dbReference type="RefSeq" id="WP_106002329.1">
    <property type="nucleotide sequence ID" value="NZ_CP027527.1"/>
</dbReference>
<dbReference type="InterPro" id="IPR039378">
    <property type="entry name" value="RNase_T2_prok"/>
</dbReference>
<dbReference type="EMBL" id="CU459003">
    <property type="protein sequence ID" value="CAM75245.1"/>
    <property type="molecule type" value="Genomic_DNA"/>
</dbReference>
<dbReference type="Gene3D" id="3.90.730.10">
    <property type="entry name" value="Ribonuclease T2-like"/>
    <property type="match status" value="1"/>
</dbReference>
<dbReference type="SUPFAM" id="SSF55895">
    <property type="entry name" value="Ribonuclease Rh-like"/>
    <property type="match status" value="1"/>
</dbReference>
<evidence type="ECO:0000256" key="3">
    <source>
        <dbReference type="SAM" id="SignalP"/>
    </source>
</evidence>
<reference evidence="4" key="1">
    <citation type="journal article" date="2007" name="J. Bacteriol.">
        <title>Comparative genome analysis of four magnetotactic bacteria reveals a complex set of group-specific genes implicated in magnetosome biomineralization and function.</title>
        <authorList>
            <person name="Richter M."/>
            <person name="Kube M."/>
            <person name="Bazylinski D.A."/>
            <person name="Lombardot T."/>
            <person name="Gloeckner F.O."/>
            <person name="Reinhardt R."/>
            <person name="Schueler D."/>
        </authorList>
    </citation>
    <scope>NUCLEOTIDE SEQUENCE</scope>
    <source>
        <strain evidence="4">MSR-1</strain>
    </source>
</reference>
<dbReference type="PANTHER" id="PTHR11240">
    <property type="entry name" value="RIBONUCLEASE T2"/>
    <property type="match status" value="1"/>
</dbReference>
<name>A4TX88_9PROT</name>
<comment type="similarity">
    <text evidence="1 2">Belongs to the RNase T2 family.</text>
</comment>
<accession>A4TX88</accession>
<dbReference type="Pfam" id="PF00445">
    <property type="entry name" value="Ribonuclease_T2"/>
    <property type="match status" value="1"/>
</dbReference>
<dbReference type="GO" id="GO:0006401">
    <property type="term" value="P:RNA catabolic process"/>
    <property type="evidence" value="ECO:0007669"/>
    <property type="project" value="UniProtKB-ARBA"/>
</dbReference>
<organism evidence="4">
    <name type="scientific">Magnetospirillum gryphiswaldense</name>
    <dbReference type="NCBI Taxonomy" id="55518"/>
    <lineage>
        <taxon>Bacteria</taxon>
        <taxon>Pseudomonadati</taxon>
        <taxon>Pseudomonadota</taxon>
        <taxon>Alphaproteobacteria</taxon>
        <taxon>Rhodospirillales</taxon>
        <taxon>Rhodospirillaceae</taxon>
        <taxon>Magnetospirillum</taxon>
    </lineage>
</organism>
<dbReference type="PROSITE" id="PS00531">
    <property type="entry name" value="RNASE_T2_2"/>
    <property type="match status" value="1"/>
</dbReference>
<dbReference type="InterPro" id="IPR033130">
    <property type="entry name" value="RNase_T2_His_AS_2"/>
</dbReference>
<keyword evidence="3" id="KW-0732">Signal</keyword>
<gene>
    <name evidence="4" type="ORF">MGR_2572</name>
</gene>
<feature type="signal peptide" evidence="3">
    <location>
        <begin position="1"/>
        <end position="18"/>
    </location>
</feature>